<dbReference type="OrthoDB" id="2448279at2759"/>
<name>A0A397TE63_9GLOM</name>
<keyword evidence="2" id="KW-1185">Reference proteome</keyword>
<dbReference type="AlphaFoldDB" id="A0A397TE63"/>
<proteinExistence type="predicted"/>
<organism evidence="1 2">
    <name type="scientific">Glomus cerebriforme</name>
    <dbReference type="NCBI Taxonomy" id="658196"/>
    <lineage>
        <taxon>Eukaryota</taxon>
        <taxon>Fungi</taxon>
        <taxon>Fungi incertae sedis</taxon>
        <taxon>Mucoromycota</taxon>
        <taxon>Glomeromycotina</taxon>
        <taxon>Glomeromycetes</taxon>
        <taxon>Glomerales</taxon>
        <taxon>Glomeraceae</taxon>
        <taxon>Glomus</taxon>
    </lineage>
</organism>
<evidence type="ECO:0000313" key="2">
    <source>
        <dbReference type="Proteomes" id="UP000265703"/>
    </source>
</evidence>
<accession>A0A397TE63</accession>
<comment type="caution">
    <text evidence="1">The sequence shown here is derived from an EMBL/GenBank/DDBJ whole genome shotgun (WGS) entry which is preliminary data.</text>
</comment>
<dbReference type="EMBL" id="QKYT01000108">
    <property type="protein sequence ID" value="RIA93251.1"/>
    <property type="molecule type" value="Genomic_DNA"/>
</dbReference>
<sequence length="120" mass="13245">MGENPQYTQSWSYPYDQSQQQYLVPPGTQTTDYSNYYSAAATVSQPFTQYQPQYQYSGTPVNAYANTVNASTVFGPPGVTPQPSPSAFQPNPPGVNANTLWYSSTTMSAPVLYLPLRLVR</sequence>
<reference evidence="1 2" key="1">
    <citation type="submission" date="2018-06" db="EMBL/GenBank/DDBJ databases">
        <title>Comparative genomics reveals the genomic features of Rhizophagus irregularis, R. cerebriforme, R. diaphanum and Gigaspora rosea, and their symbiotic lifestyle signature.</title>
        <authorList>
            <person name="Morin E."/>
            <person name="San Clemente H."/>
            <person name="Chen E.C.H."/>
            <person name="De La Providencia I."/>
            <person name="Hainaut M."/>
            <person name="Kuo A."/>
            <person name="Kohler A."/>
            <person name="Murat C."/>
            <person name="Tang N."/>
            <person name="Roy S."/>
            <person name="Loubradou J."/>
            <person name="Henrissat B."/>
            <person name="Grigoriev I.V."/>
            <person name="Corradi N."/>
            <person name="Roux C."/>
            <person name="Martin F.M."/>
        </authorList>
    </citation>
    <scope>NUCLEOTIDE SEQUENCE [LARGE SCALE GENOMIC DNA]</scope>
    <source>
        <strain evidence="1 2">DAOM 227022</strain>
    </source>
</reference>
<dbReference type="Proteomes" id="UP000265703">
    <property type="component" value="Unassembled WGS sequence"/>
</dbReference>
<dbReference type="STRING" id="658196.A0A397TE63"/>
<gene>
    <name evidence="1" type="ORF">C1645_24603</name>
</gene>
<protein>
    <submittedName>
        <fullName evidence="1">Uncharacterized protein</fullName>
    </submittedName>
</protein>
<evidence type="ECO:0000313" key="1">
    <source>
        <dbReference type="EMBL" id="RIA93251.1"/>
    </source>
</evidence>